<reference evidence="2" key="1">
    <citation type="submission" date="2018-04" db="EMBL/GenBank/DDBJ databases">
        <title>WGS assembly of Panicum hallii.</title>
        <authorList>
            <person name="Lovell J."/>
            <person name="Jenkins J."/>
            <person name="Lowry D."/>
            <person name="Mamidi S."/>
            <person name="Sreedasyam A."/>
            <person name="Weng X."/>
            <person name="Barry K."/>
            <person name="Bonette J."/>
            <person name="Campitelli B."/>
            <person name="Daum C."/>
            <person name="Gordon S."/>
            <person name="Gould B."/>
            <person name="Lipzen A."/>
            <person name="Macqueen A."/>
            <person name="Palacio-Mejia J."/>
            <person name="Plott C."/>
            <person name="Shakirov E."/>
            <person name="Shu S."/>
            <person name="Yoshinaga Y."/>
            <person name="Zane M."/>
            <person name="Rokhsar D."/>
            <person name="Grimwood J."/>
            <person name="Schmutz J."/>
            <person name="Juenger T."/>
        </authorList>
    </citation>
    <scope>NUCLEOTIDE SEQUENCE [LARGE SCALE GENOMIC DNA]</scope>
    <source>
        <strain evidence="2">FIL2</strain>
    </source>
</reference>
<protein>
    <submittedName>
        <fullName evidence="2">Uncharacterized protein</fullName>
    </submittedName>
</protein>
<dbReference type="AlphaFoldDB" id="A0A2T8JEL8"/>
<accession>A0A2T8JEL8</accession>
<sequence length="149" mass="16037">MACGLVLSSGACDAQKKPGKQDMPGGGEGTSEKWKNGGDLRWRGLDGSGCGARCHWKLGEIFLPASDENFRRFGRRGSGCVACVEARPLACLLLGCASPCRTCGGVWLRSRSIQIPSAAVLVWRSASEFGTKQERLRLDRPCQLPPEDL</sequence>
<name>A0A2T8JEL8_9POAL</name>
<evidence type="ECO:0000256" key="1">
    <source>
        <dbReference type="SAM" id="MobiDB-lite"/>
    </source>
</evidence>
<organism evidence="2">
    <name type="scientific">Panicum hallii</name>
    <dbReference type="NCBI Taxonomy" id="206008"/>
    <lineage>
        <taxon>Eukaryota</taxon>
        <taxon>Viridiplantae</taxon>
        <taxon>Streptophyta</taxon>
        <taxon>Embryophyta</taxon>
        <taxon>Tracheophyta</taxon>
        <taxon>Spermatophyta</taxon>
        <taxon>Magnoliopsida</taxon>
        <taxon>Liliopsida</taxon>
        <taxon>Poales</taxon>
        <taxon>Poaceae</taxon>
        <taxon>PACMAD clade</taxon>
        <taxon>Panicoideae</taxon>
        <taxon>Panicodae</taxon>
        <taxon>Paniceae</taxon>
        <taxon>Panicinae</taxon>
        <taxon>Panicum</taxon>
        <taxon>Panicum sect. Panicum</taxon>
    </lineage>
</organism>
<evidence type="ECO:0000313" key="2">
    <source>
        <dbReference type="EMBL" id="PVH48348.1"/>
    </source>
</evidence>
<feature type="region of interest" description="Disordered" evidence="1">
    <location>
        <begin position="12"/>
        <end position="37"/>
    </location>
</feature>
<dbReference type="Gramene" id="PVH48348">
    <property type="protein sequence ID" value="PVH48348"/>
    <property type="gene ID" value="PAHAL_4G313100"/>
</dbReference>
<dbReference type="EMBL" id="CM008049">
    <property type="protein sequence ID" value="PVH48348.1"/>
    <property type="molecule type" value="Genomic_DNA"/>
</dbReference>
<proteinExistence type="predicted"/>
<dbReference type="Proteomes" id="UP000243499">
    <property type="component" value="Chromosome 4"/>
</dbReference>
<gene>
    <name evidence="2" type="ORF">PAHAL_4G313100</name>
</gene>